<reference evidence="1 2" key="1">
    <citation type="journal article" date="2023" name="Plants (Basel)">
        <title>Bridging the Gap: Combining Genomics and Transcriptomics Approaches to Understand Stylosanthes scabra, an Orphan Legume from the Brazilian Caatinga.</title>
        <authorList>
            <person name="Ferreira-Neto J.R.C."/>
            <person name="da Silva M.D."/>
            <person name="Binneck E."/>
            <person name="de Melo N.F."/>
            <person name="da Silva R.H."/>
            <person name="de Melo A.L.T.M."/>
            <person name="Pandolfi V."/>
            <person name="Bustamante F.O."/>
            <person name="Brasileiro-Vidal A.C."/>
            <person name="Benko-Iseppon A.M."/>
        </authorList>
    </citation>
    <scope>NUCLEOTIDE SEQUENCE [LARGE SCALE GENOMIC DNA]</scope>
    <source>
        <tissue evidence="1">Leaves</tissue>
    </source>
</reference>
<evidence type="ECO:0000313" key="1">
    <source>
        <dbReference type="EMBL" id="MED6108748.1"/>
    </source>
</evidence>
<proteinExistence type="predicted"/>
<dbReference type="Proteomes" id="UP001341840">
    <property type="component" value="Unassembled WGS sequence"/>
</dbReference>
<name>A0ABU6QB64_9FABA</name>
<comment type="caution">
    <text evidence="1">The sequence shown here is derived from an EMBL/GenBank/DDBJ whole genome shotgun (WGS) entry which is preliminary data.</text>
</comment>
<keyword evidence="2" id="KW-1185">Reference proteome</keyword>
<organism evidence="1 2">
    <name type="scientific">Stylosanthes scabra</name>
    <dbReference type="NCBI Taxonomy" id="79078"/>
    <lineage>
        <taxon>Eukaryota</taxon>
        <taxon>Viridiplantae</taxon>
        <taxon>Streptophyta</taxon>
        <taxon>Embryophyta</taxon>
        <taxon>Tracheophyta</taxon>
        <taxon>Spermatophyta</taxon>
        <taxon>Magnoliopsida</taxon>
        <taxon>eudicotyledons</taxon>
        <taxon>Gunneridae</taxon>
        <taxon>Pentapetalae</taxon>
        <taxon>rosids</taxon>
        <taxon>fabids</taxon>
        <taxon>Fabales</taxon>
        <taxon>Fabaceae</taxon>
        <taxon>Papilionoideae</taxon>
        <taxon>50 kb inversion clade</taxon>
        <taxon>dalbergioids sensu lato</taxon>
        <taxon>Dalbergieae</taxon>
        <taxon>Pterocarpus clade</taxon>
        <taxon>Stylosanthes</taxon>
    </lineage>
</organism>
<evidence type="ECO:0000313" key="2">
    <source>
        <dbReference type="Proteomes" id="UP001341840"/>
    </source>
</evidence>
<gene>
    <name evidence="1" type="ORF">PIB30_026968</name>
</gene>
<accession>A0ABU6QB64</accession>
<dbReference type="EMBL" id="JASCZI010000103">
    <property type="protein sequence ID" value="MED6108748.1"/>
    <property type="molecule type" value="Genomic_DNA"/>
</dbReference>
<protein>
    <submittedName>
        <fullName evidence="1">Uncharacterized protein</fullName>
    </submittedName>
</protein>
<sequence>MIILVVKLGNQNSKEKTKIKLITPVASQYNAEIACVLTSFNAVSRECEVRAYAAVLLQFFLFPVSPDLDHSYKNWTGPDRTGWLGAIPKNWNRTRTIHKLESSATC</sequence>